<dbReference type="PANTHER" id="PTHR47253:SF4">
    <property type="entry name" value="ISOCHORISMATE SYNTHASE 2, CHLOROPLASTIC"/>
    <property type="match status" value="1"/>
</dbReference>
<comment type="catalytic activity">
    <reaction evidence="1">
        <text>chorismate = isochorismate</text>
        <dbReference type="Rhea" id="RHEA:18985"/>
        <dbReference type="ChEBI" id="CHEBI:29748"/>
        <dbReference type="ChEBI" id="CHEBI:29780"/>
        <dbReference type="EC" id="5.4.4.2"/>
    </reaction>
</comment>
<protein>
    <recommendedName>
        <fullName evidence="3">isochorismate synthase</fullName>
        <ecNumber evidence="3">5.4.4.2</ecNumber>
    </recommendedName>
</protein>
<dbReference type="EC" id="5.4.4.2" evidence="3"/>
<evidence type="ECO:0000256" key="3">
    <source>
        <dbReference type="ARBA" id="ARBA00012824"/>
    </source>
</evidence>
<evidence type="ECO:0000313" key="9">
    <source>
        <dbReference type="Proteomes" id="UP000461443"/>
    </source>
</evidence>
<keyword evidence="4" id="KW-0460">Magnesium</keyword>
<dbReference type="InterPro" id="IPR005801">
    <property type="entry name" value="ADC_synthase"/>
</dbReference>
<dbReference type="GO" id="GO:0009234">
    <property type="term" value="P:menaquinone biosynthetic process"/>
    <property type="evidence" value="ECO:0007669"/>
    <property type="project" value="TreeGrafter"/>
</dbReference>
<keyword evidence="5 8" id="KW-0413">Isomerase</keyword>
<dbReference type="Proteomes" id="UP000461443">
    <property type="component" value="Unassembled WGS sequence"/>
</dbReference>
<evidence type="ECO:0000259" key="7">
    <source>
        <dbReference type="Pfam" id="PF00425"/>
    </source>
</evidence>
<feature type="region of interest" description="Disordered" evidence="6">
    <location>
        <begin position="102"/>
        <end position="131"/>
    </location>
</feature>
<organism evidence="8 9">
    <name type="scientific">Acerihabitans arboris</name>
    <dbReference type="NCBI Taxonomy" id="2691583"/>
    <lineage>
        <taxon>Bacteria</taxon>
        <taxon>Pseudomonadati</taxon>
        <taxon>Pseudomonadota</taxon>
        <taxon>Gammaproteobacteria</taxon>
        <taxon>Enterobacterales</taxon>
        <taxon>Pectobacteriaceae</taxon>
        <taxon>Acerihabitans</taxon>
    </lineage>
</organism>
<reference evidence="8 9" key="2">
    <citation type="submission" date="2020-02" db="EMBL/GenBank/DDBJ databases">
        <title>The new genus of Enterobacteriales.</title>
        <authorList>
            <person name="Kim I.S."/>
        </authorList>
    </citation>
    <scope>NUCLEOTIDE SEQUENCE [LARGE SCALE GENOMIC DNA]</scope>
    <source>
        <strain evidence="8 9">SAP-6</strain>
    </source>
</reference>
<dbReference type="NCBIfam" id="TIGR00543">
    <property type="entry name" value="isochor_syn"/>
    <property type="match status" value="1"/>
</dbReference>
<comment type="caution">
    <text evidence="8">The sequence shown here is derived from an EMBL/GenBank/DDBJ whole genome shotgun (WGS) entry which is preliminary data.</text>
</comment>
<evidence type="ECO:0000256" key="2">
    <source>
        <dbReference type="ARBA" id="ARBA00005297"/>
    </source>
</evidence>
<sequence>MLSLLKTSLQQHIDAGIPAGPGVRQISLPWTPGSHVPMLDWLNTCTLYPQFYWQHRDGAQEAASCGGLLTFDRLSAAQRFLSTNRTAWPALRLWGINAFGNGNDNSEQNDGDDDSAGDGQNGHANGNDAGEPESCLLLPRLTWQRDAQSHRLVLNLASDVSLGDDARLCLAWLQQAAPATPLPPWTAQLREEVHQPERSRWRDTVAQALAQFGRGGLTKVVLARRTRLGFSGNINPHALMAASRRVNHDCYHYMLAWSAQRAFLGSSPERLYLRRQRQLDTEALAGTVASRSASATVGQLAQWLMNDDKNQRENLLVVDDICQRLQDSAITLDVMPPEVVRLRTVQHLRRAITARLDCRDDSRCLAMLQPTAAVAGLPRDAARAFIARHEPFDRQWYAGSAGYLSHAQAEFCVSLRCALAERQTLWLYAGAGIVEGSDAEREWQEVNNKAAGLRTLLTGDKPTAAN</sequence>
<gene>
    <name evidence="8" type="ORF">GRH90_21305</name>
</gene>
<keyword evidence="9" id="KW-1185">Reference proteome</keyword>
<name>A0A845SJ99_9GAMM</name>
<dbReference type="Pfam" id="PF00425">
    <property type="entry name" value="Chorismate_bind"/>
    <property type="match status" value="1"/>
</dbReference>
<dbReference type="AlphaFoldDB" id="A0A845SJ99"/>
<dbReference type="GO" id="GO:0008909">
    <property type="term" value="F:isochorismate synthase activity"/>
    <property type="evidence" value="ECO:0007669"/>
    <property type="project" value="UniProtKB-EC"/>
</dbReference>
<dbReference type="InterPro" id="IPR044250">
    <property type="entry name" value="MenF-like"/>
</dbReference>
<accession>A0A845SJ99</accession>
<evidence type="ECO:0000256" key="4">
    <source>
        <dbReference type="ARBA" id="ARBA00022842"/>
    </source>
</evidence>
<feature type="compositionally biased region" description="Acidic residues" evidence="6">
    <location>
        <begin position="107"/>
        <end position="116"/>
    </location>
</feature>
<evidence type="ECO:0000256" key="5">
    <source>
        <dbReference type="ARBA" id="ARBA00023235"/>
    </source>
</evidence>
<evidence type="ECO:0000313" key="8">
    <source>
        <dbReference type="EMBL" id="NDL65273.1"/>
    </source>
</evidence>
<dbReference type="Gene3D" id="3.60.120.10">
    <property type="entry name" value="Anthranilate synthase"/>
    <property type="match status" value="1"/>
</dbReference>
<proteinExistence type="inferred from homology"/>
<feature type="domain" description="Chorismate-utilising enzyme C-terminal" evidence="7">
    <location>
        <begin position="198"/>
        <end position="449"/>
    </location>
</feature>
<evidence type="ECO:0000256" key="1">
    <source>
        <dbReference type="ARBA" id="ARBA00000799"/>
    </source>
</evidence>
<dbReference type="EMBL" id="WUBS01000017">
    <property type="protein sequence ID" value="NDL65273.1"/>
    <property type="molecule type" value="Genomic_DNA"/>
</dbReference>
<dbReference type="RefSeq" id="WP_162367977.1">
    <property type="nucleotide sequence ID" value="NZ_WUBS01000017.1"/>
</dbReference>
<dbReference type="InterPro" id="IPR004561">
    <property type="entry name" value="IsoChor_synthase"/>
</dbReference>
<dbReference type="PANTHER" id="PTHR47253">
    <property type="match status" value="1"/>
</dbReference>
<dbReference type="InterPro" id="IPR015890">
    <property type="entry name" value="Chorismate_C"/>
</dbReference>
<comment type="similarity">
    <text evidence="2">Belongs to the isochorismate synthase family.</text>
</comment>
<reference evidence="8 9" key="1">
    <citation type="submission" date="2019-12" db="EMBL/GenBank/DDBJ databases">
        <authorList>
            <person name="Lee S.D."/>
        </authorList>
    </citation>
    <scope>NUCLEOTIDE SEQUENCE [LARGE SCALE GENOMIC DNA]</scope>
    <source>
        <strain evidence="8 9">SAP-6</strain>
    </source>
</reference>
<dbReference type="SUPFAM" id="SSF56322">
    <property type="entry name" value="ADC synthase"/>
    <property type="match status" value="1"/>
</dbReference>
<evidence type="ECO:0000256" key="6">
    <source>
        <dbReference type="SAM" id="MobiDB-lite"/>
    </source>
</evidence>